<comment type="subcellular location">
    <subcellularLocation>
        <location evidence="1">Cell membrane</location>
        <topology evidence="1">Multi-pass membrane protein</topology>
    </subcellularLocation>
</comment>
<feature type="transmembrane region" description="Helical" evidence="7">
    <location>
        <begin position="116"/>
        <end position="134"/>
    </location>
</feature>
<dbReference type="InterPro" id="IPR024962">
    <property type="entry name" value="YukD-like"/>
</dbReference>
<proteinExistence type="inferred from homology"/>
<accession>A0A9W6SEK3</accession>
<dbReference type="EMBL" id="BSTK01000025">
    <property type="protein sequence ID" value="GLY92143.1"/>
    <property type="molecule type" value="Genomic_DNA"/>
</dbReference>
<comment type="similarity">
    <text evidence="2">Belongs to the EccD/Snm4 family.</text>
</comment>
<feature type="transmembrane region" description="Helical" evidence="7">
    <location>
        <begin position="377"/>
        <end position="396"/>
    </location>
</feature>
<feature type="transmembrane region" description="Helical" evidence="7">
    <location>
        <begin position="248"/>
        <end position="268"/>
    </location>
</feature>
<feature type="domain" description="EccD-like transmembrane" evidence="8">
    <location>
        <begin position="115"/>
        <end position="436"/>
    </location>
</feature>
<evidence type="ECO:0000256" key="6">
    <source>
        <dbReference type="ARBA" id="ARBA00023136"/>
    </source>
</evidence>
<evidence type="ECO:0000256" key="5">
    <source>
        <dbReference type="ARBA" id="ARBA00022989"/>
    </source>
</evidence>
<evidence type="ECO:0000256" key="4">
    <source>
        <dbReference type="ARBA" id="ARBA00022692"/>
    </source>
</evidence>
<keyword evidence="6 7" id="KW-0472">Membrane</keyword>
<evidence type="ECO:0000256" key="1">
    <source>
        <dbReference type="ARBA" id="ARBA00004651"/>
    </source>
</evidence>
<evidence type="ECO:0000256" key="3">
    <source>
        <dbReference type="ARBA" id="ARBA00022475"/>
    </source>
</evidence>
<keyword evidence="10" id="KW-1185">Reference proteome</keyword>
<dbReference type="Proteomes" id="UP001165074">
    <property type="component" value="Unassembled WGS sequence"/>
</dbReference>
<feature type="transmembrane region" description="Helical" evidence="7">
    <location>
        <begin position="198"/>
        <end position="215"/>
    </location>
</feature>
<dbReference type="Pfam" id="PF08817">
    <property type="entry name" value="YukD"/>
    <property type="match status" value="1"/>
</dbReference>
<dbReference type="InterPro" id="IPR006707">
    <property type="entry name" value="T7SS_EccD"/>
</dbReference>
<evidence type="ECO:0000256" key="7">
    <source>
        <dbReference type="SAM" id="Phobius"/>
    </source>
</evidence>
<evidence type="ECO:0000313" key="9">
    <source>
        <dbReference type="EMBL" id="GLY92143.1"/>
    </source>
</evidence>
<name>A0A9W6SEK3_9ACTN</name>
<dbReference type="GO" id="GO:0005886">
    <property type="term" value="C:plasma membrane"/>
    <property type="evidence" value="ECO:0007669"/>
    <property type="project" value="UniProtKB-SubCell"/>
</dbReference>
<comment type="caution">
    <text evidence="9">The sequence shown here is derived from an EMBL/GenBank/DDBJ whole genome shotgun (WGS) entry which is preliminary data.</text>
</comment>
<dbReference type="NCBIfam" id="TIGR03920">
    <property type="entry name" value="T7SS_EccD"/>
    <property type="match status" value="1"/>
</dbReference>
<dbReference type="Pfam" id="PF19053">
    <property type="entry name" value="EccD"/>
    <property type="match status" value="1"/>
</dbReference>
<dbReference type="InterPro" id="IPR044049">
    <property type="entry name" value="EccD_transm"/>
</dbReference>
<sequence length="441" mass="44842">MPMTSFSRVTLVGERHRVDAVLPSDEPVGRLLPDVLRLVGDAVESPPRLRQLVTADGGVLSWDGTLAGSGVPDGAVLTVVHAHNAPPAPVVHDVTEEAADDADLRAWRWNPRARRWTATALTAVPLFLSAALAVEPLGAGAAVVLGVAAAVVVLGGGVLGRLVHEPAGVALTLGGGAVGAVAVWVAADAHHWERWARWGGVLLVVAALLALLGVTSPLGRGGLFGAASAAVLTAVWMVLGAGLPAPRLAAVLSVASVVVLGLLPRLALGVSGLAGLDDRRSAGTPVSRLDVASALAATHRGLVVATMSAALSGAVAGCLLARAPGRWTVPLALLLTVVLSSRSRTFPLIAQVVSLQGAAVAVLFSLITVWADRTPGSLLPALVAAAAVAGPLVALVARPPEHIRVRLRRIADRLEVVAVIGMIPVAIGVFGTYGRLLHVIS</sequence>
<feature type="transmembrane region" description="Helical" evidence="7">
    <location>
        <begin position="222"/>
        <end position="242"/>
    </location>
</feature>
<feature type="transmembrane region" description="Helical" evidence="7">
    <location>
        <begin position="348"/>
        <end position="371"/>
    </location>
</feature>
<evidence type="ECO:0000259" key="8">
    <source>
        <dbReference type="Pfam" id="PF19053"/>
    </source>
</evidence>
<dbReference type="RefSeq" id="WP_285584149.1">
    <property type="nucleotide sequence ID" value="NZ_BSTK01000025.1"/>
</dbReference>
<keyword evidence="3" id="KW-1003">Cell membrane</keyword>
<dbReference type="Gene3D" id="3.10.20.90">
    <property type="entry name" value="Phosphatidylinositol 3-kinase Catalytic Subunit, Chain A, domain 1"/>
    <property type="match status" value="1"/>
</dbReference>
<keyword evidence="5 7" id="KW-1133">Transmembrane helix</keyword>
<organism evidence="9 10">
    <name type="scientific">Actinoallomurus iriomotensis</name>
    <dbReference type="NCBI Taxonomy" id="478107"/>
    <lineage>
        <taxon>Bacteria</taxon>
        <taxon>Bacillati</taxon>
        <taxon>Actinomycetota</taxon>
        <taxon>Actinomycetes</taxon>
        <taxon>Streptosporangiales</taxon>
        <taxon>Thermomonosporaceae</taxon>
        <taxon>Actinoallomurus</taxon>
    </lineage>
</organism>
<keyword evidence="4 7" id="KW-0812">Transmembrane</keyword>
<dbReference type="AlphaFoldDB" id="A0A9W6SEK3"/>
<feature type="transmembrane region" description="Helical" evidence="7">
    <location>
        <begin position="416"/>
        <end position="436"/>
    </location>
</feature>
<feature type="transmembrane region" description="Helical" evidence="7">
    <location>
        <begin position="323"/>
        <end position="341"/>
    </location>
</feature>
<reference evidence="9" key="1">
    <citation type="submission" date="2023-03" db="EMBL/GenBank/DDBJ databases">
        <title>Actinoallomurus iriomotensis NBRC 103684.</title>
        <authorList>
            <person name="Ichikawa N."/>
            <person name="Sato H."/>
            <person name="Tonouchi N."/>
        </authorList>
    </citation>
    <scope>NUCLEOTIDE SEQUENCE</scope>
    <source>
        <strain evidence="9">NBRC 103684</strain>
    </source>
</reference>
<gene>
    <name evidence="9" type="ORF">Airi02_100710</name>
</gene>
<feature type="transmembrane region" description="Helical" evidence="7">
    <location>
        <begin position="140"/>
        <end position="160"/>
    </location>
</feature>
<feature type="transmembrane region" description="Helical" evidence="7">
    <location>
        <begin position="167"/>
        <end position="186"/>
    </location>
</feature>
<protein>
    <recommendedName>
        <fullName evidence="8">EccD-like transmembrane domain-containing protein</fullName>
    </recommendedName>
</protein>
<evidence type="ECO:0000256" key="2">
    <source>
        <dbReference type="ARBA" id="ARBA00006162"/>
    </source>
</evidence>
<evidence type="ECO:0000313" key="10">
    <source>
        <dbReference type="Proteomes" id="UP001165074"/>
    </source>
</evidence>